<dbReference type="EMBL" id="JAGFMF010012182">
    <property type="protein sequence ID" value="KAG8506110.1"/>
    <property type="molecule type" value="Genomic_DNA"/>
</dbReference>
<dbReference type="Gene3D" id="3.90.190.10">
    <property type="entry name" value="Protein tyrosine phosphatase superfamily"/>
    <property type="match status" value="2"/>
</dbReference>
<dbReference type="InterPro" id="IPR033522">
    <property type="entry name" value="IA-2/IA-2_beta"/>
</dbReference>
<feature type="compositionally biased region" description="Pro residues" evidence="3">
    <location>
        <begin position="231"/>
        <end position="244"/>
    </location>
</feature>
<feature type="compositionally biased region" description="Gly residues" evidence="3">
    <location>
        <begin position="193"/>
        <end position="205"/>
    </location>
</feature>
<evidence type="ECO:0000313" key="5">
    <source>
        <dbReference type="EMBL" id="KAG8506110.1"/>
    </source>
</evidence>
<dbReference type="InterPro" id="IPR000387">
    <property type="entry name" value="Tyr_Pase_dom"/>
</dbReference>
<feature type="region of interest" description="Disordered" evidence="3">
    <location>
        <begin position="125"/>
        <end position="153"/>
    </location>
</feature>
<feature type="region of interest" description="Disordered" evidence="3">
    <location>
        <begin position="22"/>
        <end position="54"/>
    </location>
</feature>
<dbReference type="GO" id="GO:0051046">
    <property type="term" value="P:regulation of secretion"/>
    <property type="evidence" value="ECO:0007669"/>
    <property type="project" value="TreeGrafter"/>
</dbReference>
<evidence type="ECO:0000256" key="1">
    <source>
        <dbReference type="ARBA" id="ARBA00004358"/>
    </source>
</evidence>
<keyword evidence="2" id="KW-0968">Cytoplasmic vesicle</keyword>
<dbReference type="PRINTS" id="PR00700">
    <property type="entry name" value="PRTYPHPHTASE"/>
</dbReference>
<dbReference type="Pfam" id="PF00102">
    <property type="entry name" value="Y_phosphatase"/>
    <property type="match status" value="1"/>
</dbReference>
<feature type="region of interest" description="Disordered" evidence="3">
    <location>
        <begin position="189"/>
        <end position="261"/>
    </location>
</feature>
<evidence type="ECO:0000256" key="2">
    <source>
        <dbReference type="ARBA" id="ARBA00023329"/>
    </source>
</evidence>
<feature type="domain" description="Tyrosine specific protein phosphatases" evidence="4">
    <location>
        <begin position="392"/>
        <end position="434"/>
    </location>
</feature>
<dbReference type="SUPFAM" id="SSF52799">
    <property type="entry name" value="(Phosphotyrosine protein) phosphatases II"/>
    <property type="match status" value="1"/>
</dbReference>
<sequence length="453" mass="46972">MLLTSAFPRVVPRAGWRSALEASGGAAASGPATCRRLPAGDTPRQGEGSRPAQKVNKCYRGRSCPIIVHCRQVPPPPVRAVSGAVAMPSASGAGPHWARRGDGSFAASLLSNTTLDTCDLADGRHARGRGGGGPGPCVGPGRRRSLSPRGSWRGQPLTPSFCCSDGAGRSGTYVLIDMVLNKMAKGEWAAAGAGPGSGAARGGRLGLPLPPGCSWRGGARKRAVPRALGTPRPPARASAPPPRQPATDHLSCGDAGPQLPLRSQAEAPWGHICRADRADATAQDGCCGPPPQVHPSTLRVPLPQVRPTCSADLPRCCPLTKVCPHAHCGSPPPRCSPNPRSVLKRTPRAADVNAYAHVSIQNTLSAPDTASGRCSCARCLQSPRRLGQPAPRRGLGLSAPTVSVAGAKEIDIAATLEHLRDQRPGMVQTKEQFEFALTAVAEEVNAILKALPQ</sequence>
<dbReference type="PROSITE" id="PS50056">
    <property type="entry name" value="TYR_PHOSPHATASE_2"/>
    <property type="match status" value="1"/>
</dbReference>
<feature type="compositionally biased region" description="Gly residues" evidence="3">
    <location>
        <begin position="129"/>
        <end position="138"/>
    </location>
</feature>
<dbReference type="Proteomes" id="UP000700334">
    <property type="component" value="Unassembled WGS sequence"/>
</dbReference>
<comment type="caution">
    <text evidence="5">The sequence shown here is derived from an EMBL/GenBank/DDBJ whole genome shotgun (WGS) entry which is preliminary data.</text>
</comment>
<comment type="subcellular location">
    <subcellularLocation>
        <location evidence="1">Cytoplasmic vesicle membrane</location>
        <topology evidence="1">Single-pass type I membrane protein</topology>
    </subcellularLocation>
</comment>
<dbReference type="InterPro" id="IPR029021">
    <property type="entry name" value="Prot-tyrosine_phosphatase-like"/>
</dbReference>
<proteinExistence type="predicted"/>
<dbReference type="GO" id="GO:0030141">
    <property type="term" value="C:secretory granule"/>
    <property type="evidence" value="ECO:0007669"/>
    <property type="project" value="InterPro"/>
</dbReference>
<dbReference type="PANTHER" id="PTHR46106">
    <property type="entry name" value="IA-2 PROTEIN TYROSINE PHOSPHATASE, ISOFORM C"/>
    <property type="match status" value="1"/>
</dbReference>
<dbReference type="InterPro" id="IPR000242">
    <property type="entry name" value="PTP_cat"/>
</dbReference>
<dbReference type="GO" id="GO:0030659">
    <property type="term" value="C:cytoplasmic vesicle membrane"/>
    <property type="evidence" value="ECO:0007669"/>
    <property type="project" value="UniProtKB-SubCell"/>
</dbReference>
<dbReference type="PANTHER" id="PTHR46106:SF5">
    <property type="entry name" value="RECEPTOR-TYPE TYROSINE-PROTEIN PHOSPHATASE N2"/>
    <property type="match status" value="1"/>
</dbReference>
<dbReference type="SMART" id="SM00404">
    <property type="entry name" value="PTPc_motif"/>
    <property type="match status" value="1"/>
</dbReference>
<dbReference type="GO" id="GO:0035773">
    <property type="term" value="P:insulin secretion involved in cellular response to glucose stimulus"/>
    <property type="evidence" value="ECO:0007669"/>
    <property type="project" value="TreeGrafter"/>
</dbReference>
<evidence type="ECO:0000313" key="6">
    <source>
        <dbReference type="Proteomes" id="UP000700334"/>
    </source>
</evidence>
<dbReference type="OrthoDB" id="9071538at2759"/>
<organism evidence="5 6">
    <name type="scientific">Galemys pyrenaicus</name>
    <name type="common">Iberian desman</name>
    <name type="synonym">Pyrenean desman</name>
    <dbReference type="NCBI Taxonomy" id="202257"/>
    <lineage>
        <taxon>Eukaryota</taxon>
        <taxon>Metazoa</taxon>
        <taxon>Chordata</taxon>
        <taxon>Craniata</taxon>
        <taxon>Vertebrata</taxon>
        <taxon>Euteleostomi</taxon>
        <taxon>Mammalia</taxon>
        <taxon>Eutheria</taxon>
        <taxon>Laurasiatheria</taxon>
        <taxon>Eulipotyphla</taxon>
        <taxon>Talpidae</taxon>
        <taxon>Galemys</taxon>
    </lineage>
</organism>
<evidence type="ECO:0000256" key="3">
    <source>
        <dbReference type="SAM" id="MobiDB-lite"/>
    </source>
</evidence>
<name>A0A8J5ZW11_GALPY</name>
<keyword evidence="6" id="KW-1185">Reference proteome</keyword>
<dbReference type="InterPro" id="IPR003595">
    <property type="entry name" value="Tyr_Pase_cat"/>
</dbReference>
<accession>A0A8J5ZW11</accession>
<protein>
    <submittedName>
        <fullName evidence="5">Receptor-type tyrosine-protein phosphatase N2</fullName>
    </submittedName>
</protein>
<dbReference type="GO" id="GO:0004725">
    <property type="term" value="F:protein tyrosine phosphatase activity"/>
    <property type="evidence" value="ECO:0007669"/>
    <property type="project" value="InterPro"/>
</dbReference>
<dbReference type="GO" id="GO:0045202">
    <property type="term" value="C:synapse"/>
    <property type="evidence" value="ECO:0007669"/>
    <property type="project" value="TreeGrafter"/>
</dbReference>
<evidence type="ECO:0000259" key="4">
    <source>
        <dbReference type="PROSITE" id="PS50056"/>
    </source>
</evidence>
<dbReference type="AlphaFoldDB" id="A0A8J5ZW11"/>
<feature type="compositionally biased region" description="Low complexity" evidence="3">
    <location>
        <begin position="22"/>
        <end position="32"/>
    </location>
</feature>
<gene>
    <name evidence="5" type="ORF">J0S82_020762</name>
</gene>
<reference evidence="5" key="1">
    <citation type="journal article" date="2021" name="Evol. Appl.">
        <title>The genome of the Pyrenean desman and the effects of bottlenecks and inbreeding on the genomic landscape of an endangered species.</title>
        <authorList>
            <person name="Escoda L."/>
            <person name="Castresana J."/>
        </authorList>
    </citation>
    <scope>NUCLEOTIDE SEQUENCE</scope>
    <source>
        <strain evidence="5">IBE-C5619</strain>
    </source>
</reference>
<keyword evidence="5" id="KW-0675">Receptor</keyword>